<dbReference type="InterPro" id="IPR011054">
    <property type="entry name" value="Rudment_hybrid_motif"/>
</dbReference>
<dbReference type="InterPro" id="IPR050856">
    <property type="entry name" value="Biotin_carboxylase_complex"/>
</dbReference>
<dbReference type="PANTHER" id="PTHR18866">
    <property type="entry name" value="CARBOXYLASE:PYRUVATE/ACETYL-COA/PROPIONYL-COA CARBOXYLASE"/>
    <property type="match status" value="1"/>
</dbReference>
<dbReference type="Pfam" id="PF02785">
    <property type="entry name" value="Biotin_carb_C"/>
    <property type="match status" value="1"/>
</dbReference>
<gene>
    <name evidence="9" type="ORF">AS188_04215</name>
    <name evidence="10" type="ORF">KFL01_00610</name>
</gene>
<dbReference type="PROSITE" id="PS50979">
    <property type="entry name" value="BC"/>
    <property type="match status" value="1"/>
</dbReference>
<dbReference type="GO" id="GO:0004075">
    <property type="term" value="F:biotin carboxylase activity"/>
    <property type="evidence" value="ECO:0007669"/>
    <property type="project" value="UniProtKB-EC"/>
</dbReference>
<sequence length="454" mass="49312">MAISTLLVANRGEIAVRILRSARDMGIRTVLAVSEIDRDSMAAGLADEVAVVGPAPAQASYLNAEAIVLAGTEAGCDAVHPGYGFLSENAAFARRVQESGMTWVGPDPDVIDLMGHKTRALEAAVAADVPVLPGSNGPLTDDDDAVLALGREVGYPLVIKASAGGGGRGIRLVRAEEDLLKTVDVARAEASASFGDPTVYLERFVEHARHVEVQVLGDGETFLHLGDRDCSMQRRSQKIVEEAPAPELPDHVRERIRASAVNLARLAKYTGVGTVEYLYDPVRHEAAFIEMNTRLQVEHPVTEFVTGVDLVAEQLRIAATGRTRLRQEDISFDGHAIECRINAEDPDRNFLPSPGRLTRLDWPEGEDYRVDAGVREGDTVAPFYDSLLAKLIVHGHDRREAVRRMSEGLAATHIEGIKTTVPLLARLVTDPRFEAVEHWTTYIETEMPSPGGAR</sequence>
<dbReference type="Proteomes" id="UP000321155">
    <property type="component" value="Unassembled WGS sequence"/>
</dbReference>
<dbReference type="KEGG" id="kfv:AS188_04215"/>
<reference evidence="10 12" key="2">
    <citation type="submission" date="2019-07" db="EMBL/GenBank/DDBJ databases">
        <title>Whole genome shotgun sequence of Kocuria flava NBRC 107626.</title>
        <authorList>
            <person name="Hosoyama A."/>
            <person name="Uohara A."/>
            <person name="Ohji S."/>
            <person name="Ichikawa N."/>
        </authorList>
    </citation>
    <scope>NUCLEOTIDE SEQUENCE [LARGE SCALE GENOMIC DNA]</scope>
    <source>
        <strain evidence="10 12">NBRC 107626</strain>
    </source>
</reference>
<evidence type="ECO:0000259" key="7">
    <source>
        <dbReference type="PROSITE" id="PS50975"/>
    </source>
</evidence>
<dbReference type="GO" id="GO:0005524">
    <property type="term" value="F:ATP binding"/>
    <property type="evidence" value="ECO:0007669"/>
    <property type="project" value="UniProtKB-UniRule"/>
</dbReference>
<dbReference type="FunFam" id="3.30.1490.20:FF:000003">
    <property type="entry name" value="acetyl-CoA carboxylase isoform X1"/>
    <property type="match status" value="1"/>
</dbReference>
<dbReference type="Pfam" id="PF02786">
    <property type="entry name" value="CPSase_L_D2"/>
    <property type="match status" value="1"/>
</dbReference>
<evidence type="ECO:0000313" key="9">
    <source>
        <dbReference type="EMBL" id="ALU39088.1"/>
    </source>
</evidence>
<evidence type="ECO:0000256" key="1">
    <source>
        <dbReference type="ARBA" id="ARBA00013263"/>
    </source>
</evidence>
<dbReference type="SMART" id="SM00878">
    <property type="entry name" value="Biotin_carb_C"/>
    <property type="match status" value="1"/>
</dbReference>
<dbReference type="PROSITE" id="PS00866">
    <property type="entry name" value="CPSASE_1"/>
    <property type="match status" value="1"/>
</dbReference>
<dbReference type="InterPro" id="IPR005481">
    <property type="entry name" value="BC-like_N"/>
</dbReference>
<name>A0A0U3HUW2_9MICC</name>
<dbReference type="SUPFAM" id="SSF56059">
    <property type="entry name" value="Glutathione synthetase ATP-binding domain-like"/>
    <property type="match status" value="1"/>
</dbReference>
<feature type="domain" description="Biotin carboxylation" evidence="8">
    <location>
        <begin position="2"/>
        <end position="448"/>
    </location>
</feature>
<dbReference type="SUPFAM" id="SSF52440">
    <property type="entry name" value="PreATP-grasp domain"/>
    <property type="match status" value="1"/>
</dbReference>
<dbReference type="OrthoDB" id="9760256at2"/>
<dbReference type="InterPro" id="IPR016185">
    <property type="entry name" value="PreATP-grasp_dom_sf"/>
</dbReference>
<feature type="domain" description="ATP-grasp" evidence="7">
    <location>
        <begin position="123"/>
        <end position="319"/>
    </location>
</feature>
<dbReference type="EMBL" id="CP013254">
    <property type="protein sequence ID" value="ALU39088.1"/>
    <property type="molecule type" value="Genomic_DNA"/>
</dbReference>
<evidence type="ECO:0000256" key="3">
    <source>
        <dbReference type="ARBA" id="ARBA00022741"/>
    </source>
</evidence>
<proteinExistence type="predicted"/>
<evidence type="ECO:0000256" key="2">
    <source>
        <dbReference type="ARBA" id="ARBA00022598"/>
    </source>
</evidence>
<keyword evidence="2 9" id="KW-0436">Ligase</keyword>
<dbReference type="InterPro" id="IPR011764">
    <property type="entry name" value="Biotin_carboxylation_dom"/>
</dbReference>
<dbReference type="Proteomes" id="UP000057181">
    <property type="component" value="Chromosome"/>
</dbReference>
<dbReference type="RefSeq" id="WP_058857800.1">
    <property type="nucleotide sequence ID" value="NZ_BJZR01000001.1"/>
</dbReference>
<dbReference type="EMBL" id="BJZR01000001">
    <property type="protein sequence ID" value="GEO90755.1"/>
    <property type="molecule type" value="Genomic_DNA"/>
</dbReference>
<dbReference type="InterPro" id="IPR005479">
    <property type="entry name" value="CPAse_ATP-bd"/>
</dbReference>
<accession>A0A0U3HUW2</accession>
<keyword evidence="12" id="KW-1185">Reference proteome</keyword>
<dbReference type="PROSITE" id="PS50975">
    <property type="entry name" value="ATP_GRASP"/>
    <property type="match status" value="1"/>
</dbReference>
<dbReference type="NCBIfam" id="NF006367">
    <property type="entry name" value="PRK08591.1"/>
    <property type="match status" value="1"/>
</dbReference>
<dbReference type="InterPro" id="IPR005482">
    <property type="entry name" value="Biotin_COase_C"/>
</dbReference>
<evidence type="ECO:0000313" key="10">
    <source>
        <dbReference type="EMBL" id="GEO90755.1"/>
    </source>
</evidence>
<keyword evidence="3 6" id="KW-0547">Nucleotide-binding</keyword>
<dbReference type="PROSITE" id="PS00867">
    <property type="entry name" value="CPSASE_2"/>
    <property type="match status" value="1"/>
</dbReference>
<protein>
    <recommendedName>
        <fullName evidence="1">biotin carboxylase</fullName>
        <ecNumber evidence="1">6.3.4.14</ecNumber>
    </recommendedName>
</protein>
<evidence type="ECO:0000259" key="8">
    <source>
        <dbReference type="PROSITE" id="PS50979"/>
    </source>
</evidence>
<organism evidence="9 11">
    <name type="scientific">Kocuria flava</name>
    <dbReference type="NCBI Taxonomy" id="446860"/>
    <lineage>
        <taxon>Bacteria</taxon>
        <taxon>Bacillati</taxon>
        <taxon>Actinomycetota</taxon>
        <taxon>Actinomycetes</taxon>
        <taxon>Micrococcales</taxon>
        <taxon>Micrococcaceae</taxon>
        <taxon>Kocuria</taxon>
    </lineage>
</organism>
<dbReference type="PANTHER" id="PTHR18866:SF33">
    <property type="entry name" value="METHYLCROTONOYL-COA CARBOXYLASE SUBUNIT ALPHA, MITOCHONDRIAL-RELATED"/>
    <property type="match status" value="1"/>
</dbReference>
<evidence type="ECO:0000313" key="12">
    <source>
        <dbReference type="Proteomes" id="UP000321155"/>
    </source>
</evidence>
<dbReference type="EC" id="6.3.4.14" evidence="1"/>
<evidence type="ECO:0000256" key="5">
    <source>
        <dbReference type="ARBA" id="ARBA00023267"/>
    </source>
</evidence>
<dbReference type="Gene3D" id="3.30.470.20">
    <property type="entry name" value="ATP-grasp fold, B domain"/>
    <property type="match status" value="1"/>
</dbReference>
<dbReference type="AlphaFoldDB" id="A0A0U3HUW2"/>
<dbReference type="GO" id="GO:0046872">
    <property type="term" value="F:metal ion binding"/>
    <property type="evidence" value="ECO:0007669"/>
    <property type="project" value="InterPro"/>
</dbReference>
<evidence type="ECO:0000313" key="11">
    <source>
        <dbReference type="Proteomes" id="UP000057181"/>
    </source>
</evidence>
<dbReference type="SUPFAM" id="SSF51246">
    <property type="entry name" value="Rudiment single hybrid motif"/>
    <property type="match status" value="1"/>
</dbReference>
<keyword evidence="5" id="KW-0092">Biotin</keyword>
<dbReference type="InterPro" id="IPR011761">
    <property type="entry name" value="ATP-grasp"/>
</dbReference>
<evidence type="ECO:0000256" key="4">
    <source>
        <dbReference type="ARBA" id="ARBA00022840"/>
    </source>
</evidence>
<dbReference type="STRING" id="446860.AS188_04215"/>
<dbReference type="Pfam" id="PF00289">
    <property type="entry name" value="Biotin_carb_N"/>
    <property type="match status" value="1"/>
</dbReference>
<evidence type="ECO:0000256" key="6">
    <source>
        <dbReference type="PROSITE-ProRule" id="PRU00409"/>
    </source>
</evidence>
<keyword evidence="4 6" id="KW-0067">ATP-binding</keyword>
<reference evidence="9 11" key="1">
    <citation type="submission" date="2015-11" db="EMBL/GenBank/DDBJ databases">
        <title>Complete Genome Sequence of Kocuria flava strain HO-9041.</title>
        <authorList>
            <person name="Zhou M."/>
            <person name="Dai J."/>
        </authorList>
    </citation>
    <scope>NUCLEOTIDE SEQUENCE [LARGE SCALE GENOMIC DNA]</scope>
    <source>
        <strain evidence="9 11">HO-9041</strain>
    </source>
</reference>